<feature type="region of interest" description="Disordered" evidence="1">
    <location>
        <begin position="125"/>
        <end position="154"/>
    </location>
</feature>
<dbReference type="AlphaFoldDB" id="A0A5A8DX36"/>
<dbReference type="SUPFAM" id="SSF54236">
    <property type="entry name" value="Ubiquitin-like"/>
    <property type="match status" value="1"/>
</dbReference>
<accession>A0A5A8DX36</accession>
<dbReference type="Proteomes" id="UP000324907">
    <property type="component" value="Unassembled WGS sequence"/>
</dbReference>
<name>A0A5A8DX36_CAFRO</name>
<comment type="caution">
    <text evidence="5">The sequence shown here is derived from an EMBL/GenBank/DDBJ whole genome shotgun (WGS) entry which is preliminary data.</text>
</comment>
<evidence type="ECO:0000313" key="3">
    <source>
        <dbReference type="EMBL" id="KAA0164461.1"/>
    </source>
</evidence>
<evidence type="ECO:0000313" key="9">
    <source>
        <dbReference type="Proteomes" id="UP000325113"/>
    </source>
</evidence>
<evidence type="ECO:0000313" key="4">
    <source>
        <dbReference type="EMBL" id="KAA0167699.1"/>
    </source>
</evidence>
<dbReference type="EMBL" id="VLTL01000016">
    <property type="protein sequence ID" value="KAA0170062.1"/>
    <property type="molecule type" value="Genomic_DNA"/>
</dbReference>
<dbReference type="Proteomes" id="UP000325113">
    <property type="component" value="Unassembled WGS sequence"/>
</dbReference>
<evidence type="ECO:0000313" key="8">
    <source>
        <dbReference type="Proteomes" id="UP000324907"/>
    </source>
</evidence>
<evidence type="ECO:0000313" key="2">
    <source>
        <dbReference type="EMBL" id="KAA0150172.1"/>
    </source>
</evidence>
<gene>
    <name evidence="4" type="ORF">FNF27_07261</name>
    <name evidence="5" type="ORF">FNF28_01671</name>
    <name evidence="2" type="ORF">FNF29_05412</name>
    <name evidence="3" type="ORF">FNF31_02385</name>
</gene>
<evidence type="ECO:0000313" key="6">
    <source>
        <dbReference type="Proteomes" id="UP000322899"/>
    </source>
</evidence>
<dbReference type="EMBL" id="VLTM01000017">
    <property type="protein sequence ID" value="KAA0164461.1"/>
    <property type="molecule type" value="Genomic_DNA"/>
</dbReference>
<dbReference type="EMBL" id="VLTO01000079">
    <property type="protein sequence ID" value="KAA0167699.1"/>
    <property type="molecule type" value="Genomic_DNA"/>
</dbReference>
<protein>
    <submittedName>
        <fullName evidence="5">Uncharacterized protein</fullName>
    </submittedName>
</protein>
<evidence type="ECO:0000313" key="5">
    <source>
        <dbReference type="EMBL" id="KAA0170062.1"/>
    </source>
</evidence>
<dbReference type="EMBL" id="VLTN01000036">
    <property type="protein sequence ID" value="KAA0150172.1"/>
    <property type="molecule type" value="Genomic_DNA"/>
</dbReference>
<evidence type="ECO:0000256" key="1">
    <source>
        <dbReference type="SAM" id="MobiDB-lite"/>
    </source>
</evidence>
<keyword evidence="7" id="KW-1185">Reference proteome</keyword>
<proteinExistence type="predicted"/>
<dbReference type="Proteomes" id="UP000322899">
    <property type="component" value="Unassembled WGS sequence"/>
</dbReference>
<dbReference type="InterPro" id="IPR029071">
    <property type="entry name" value="Ubiquitin-like_domsf"/>
</dbReference>
<feature type="compositionally biased region" description="Acidic residues" evidence="1">
    <location>
        <begin position="135"/>
        <end position="154"/>
    </location>
</feature>
<evidence type="ECO:0000313" key="7">
    <source>
        <dbReference type="Proteomes" id="UP000323011"/>
    </source>
</evidence>
<reference evidence="6 7" key="1">
    <citation type="submission" date="2019-07" db="EMBL/GenBank/DDBJ databases">
        <title>Genomes of Cafeteria roenbergensis.</title>
        <authorList>
            <person name="Fischer M.G."/>
            <person name="Hackl T."/>
            <person name="Roman M."/>
        </authorList>
    </citation>
    <scope>NUCLEOTIDE SEQUENCE [LARGE SCALE GENOMIC DNA]</scope>
    <source>
        <strain evidence="2 7">BVI</strain>
        <strain evidence="3 9">Cflag</strain>
        <strain evidence="4 6">E4-10P</strain>
        <strain evidence="5 8">RCC970-E3</strain>
    </source>
</reference>
<organism evidence="5 8">
    <name type="scientific">Cafeteria roenbergensis</name>
    <name type="common">Marine flagellate</name>
    <dbReference type="NCBI Taxonomy" id="33653"/>
    <lineage>
        <taxon>Eukaryota</taxon>
        <taxon>Sar</taxon>
        <taxon>Stramenopiles</taxon>
        <taxon>Bigyra</taxon>
        <taxon>Opalozoa</taxon>
        <taxon>Bicosoecida</taxon>
        <taxon>Cafeteriaceae</taxon>
        <taxon>Cafeteria</taxon>
    </lineage>
</organism>
<feature type="compositionally biased region" description="Low complexity" evidence="1">
    <location>
        <begin position="125"/>
        <end position="134"/>
    </location>
</feature>
<sequence length="154" mass="15310">MAAAASGASGASGLVLSLSGVDASEEKARERADARGSDTAVTFELPSGETACKAFGQGQEVGALKLWLVEEFCFEPSSLALTFDGKPLIDMFSLADVPGIAGAAEATISVAGTVDRARVAATSEAKAADAAASADMDEAAADGGDDEDDGFAEA</sequence>
<dbReference type="Proteomes" id="UP000323011">
    <property type="component" value="Unassembled WGS sequence"/>
</dbReference>